<dbReference type="Proteomes" id="UP000282184">
    <property type="component" value="Unassembled WGS sequence"/>
</dbReference>
<proteinExistence type="predicted"/>
<feature type="domain" description="Aminoglycoside phosphotransferase" evidence="1">
    <location>
        <begin position="137"/>
        <end position="349"/>
    </location>
</feature>
<comment type="caution">
    <text evidence="2">The sequence shown here is derived from an EMBL/GenBank/DDBJ whole genome shotgun (WGS) entry which is preliminary data.</text>
</comment>
<name>A0A3S0H3G8_9BACT</name>
<organism evidence="2 3">
    <name type="scientific">Hymenobacter gummosus</name>
    <dbReference type="NCBI Taxonomy" id="1776032"/>
    <lineage>
        <taxon>Bacteria</taxon>
        <taxon>Pseudomonadati</taxon>
        <taxon>Bacteroidota</taxon>
        <taxon>Cytophagia</taxon>
        <taxon>Cytophagales</taxon>
        <taxon>Hymenobacteraceae</taxon>
        <taxon>Hymenobacter</taxon>
    </lineage>
</organism>
<dbReference type="SUPFAM" id="SSF56112">
    <property type="entry name" value="Protein kinase-like (PK-like)"/>
    <property type="match status" value="1"/>
</dbReference>
<evidence type="ECO:0000313" key="3">
    <source>
        <dbReference type="Proteomes" id="UP000282184"/>
    </source>
</evidence>
<dbReference type="PANTHER" id="PTHR21310">
    <property type="entry name" value="AMINOGLYCOSIDE PHOSPHOTRANSFERASE-RELATED-RELATED"/>
    <property type="match status" value="1"/>
</dbReference>
<accession>A0A3S0H3G8</accession>
<dbReference type="InterPro" id="IPR002575">
    <property type="entry name" value="Aminoglycoside_PTrfase"/>
</dbReference>
<gene>
    <name evidence="2" type="ORF">EJV47_18300</name>
</gene>
<keyword evidence="3" id="KW-1185">Reference proteome</keyword>
<dbReference type="InterPro" id="IPR011009">
    <property type="entry name" value="Kinase-like_dom_sf"/>
</dbReference>
<keyword evidence="2" id="KW-0808">Transferase</keyword>
<protein>
    <submittedName>
        <fullName evidence="2">Aminoglycoside phosphotransferase family protein</fullName>
    </submittedName>
</protein>
<dbReference type="Pfam" id="PF01636">
    <property type="entry name" value="APH"/>
    <property type="match status" value="1"/>
</dbReference>
<dbReference type="OrthoDB" id="9794902at2"/>
<dbReference type="Gene3D" id="3.90.1200.10">
    <property type="match status" value="1"/>
</dbReference>
<reference evidence="2 3" key="1">
    <citation type="submission" date="2018-12" db="EMBL/GenBank/DDBJ databases">
        <title>Hymenobacter gummosus sp. nov., isolated from a spring.</title>
        <authorList>
            <person name="Nie L."/>
        </authorList>
    </citation>
    <scope>NUCLEOTIDE SEQUENCE [LARGE SCALE GENOMIC DNA]</scope>
    <source>
        <strain evidence="2 3">KCTC 52166</strain>
    </source>
</reference>
<sequence>MPAPSRAFPLPPTPPLPFMPSLDYFCSRLFVESLMRAHAPQRQLRVLRVEPLPVDNSASILAVLTAGQTARPVGHFGLQVTFEADGEPARTERMVLKLKPPGHEVAGMLAGLAQACGGELARVYPGFAARSGFQHTHHRELALYAHHPSPLMPRIWGLHQDDETDEVYAILMEYFDAEEVELLNSVMQPEAWTDEHLRAALAQLAEWHAAHLVEPGAPGLPAWPDLPSEAYMQQLTPLWQGLLDNAAQHHPGLYGPERVAQLSEAIRQIPAYWAELAAAPKTLIHNDLNPRNTCFRRNAAGELQLCAYDWELATYHVPPYDVVELLSFVLDADRYHLRPHYLEYYRQQLHARTGRFADAEAFRRLAGLAALDFGLHRIGMYMMAHTVGPYPFLPRVVDSLFDTLTQLQPLRPEPAYA</sequence>
<evidence type="ECO:0000313" key="2">
    <source>
        <dbReference type="EMBL" id="RTQ47871.1"/>
    </source>
</evidence>
<dbReference type="EMBL" id="RXOF01000011">
    <property type="protein sequence ID" value="RTQ47871.1"/>
    <property type="molecule type" value="Genomic_DNA"/>
</dbReference>
<dbReference type="InterPro" id="IPR051678">
    <property type="entry name" value="AGP_Transferase"/>
</dbReference>
<dbReference type="GO" id="GO:0016740">
    <property type="term" value="F:transferase activity"/>
    <property type="evidence" value="ECO:0007669"/>
    <property type="project" value="UniProtKB-KW"/>
</dbReference>
<evidence type="ECO:0000259" key="1">
    <source>
        <dbReference type="Pfam" id="PF01636"/>
    </source>
</evidence>
<dbReference type="AlphaFoldDB" id="A0A3S0H3G8"/>